<dbReference type="PANTHER" id="PTHR12243:SF60">
    <property type="entry name" value="SI:CH211-15D5.12-RELATED"/>
    <property type="match status" value="1"/>
</dbReference>
<dbReference type="GO" id="GO:0003677">
    <property type="term" value="F:DNA binding"/>
    <property type="evidence" value="ECO:0007669"/>
    <property type="project" value="InterPro"/>
</dbReference>
<evidence type="ECO:0000259" key="3">
    <source>
        <dbReference type="PROSITE" id="PS51029"/>
    </source>
</evidence>
<feature type="domain" description="MADF" evidence="3">
    <location>
        <begin position="24"/>
        <end position="109"/>
    </location>
</feature>
<proteinExistence type="predicted"/>
<dbReference type="Pfam" id="PF10545">
    <property type="entry name" value="MADF_DNA_bdg"/>
    <property type="match status" value="1"/>
</dbReference>
<reference evidence="5" key="1">
    <citation type="submission" date="2021-12" db="EMBL/GenBank/DDBJ databases">
        <authorList>
            <person name="King R."/>
        </authorList>
    </citation>
    <scope>NUCLEOTIDE SEQUENCE</scope>
</reference>
<dbReference type="GO" id="GO:0006357">
    <property type="term" value="P:regulation of transcription by RNA polymerase II"/>
    <property type="evidence" value="ECO:0007669"/>
    <property type="project" value="TreeGrafter"/>
</dbReference>
<accession>A0A9P0A2Y1</accession>
<evidence type="ECO:0000313" key="5">
    <source>
        <dbReference type="EMBL" id="CAH0383127.1"/>
    </source>
</evidence>
<sequence>MPQTPLCCHSSIMRSSDSPSFNIQFVNIIKKYPVLYSASNMGYEVKEELETAWDCVAREVGESVFACKEKWKNLRGCFTRDIRWTKRDGKRKKPYYLSEHMYFLTPYLKLNKTLSSTTEPLQIKEEPLEGDELDCTDNQTDEEGTSAEDSTFGKPSIFECEVVLSEQDPAKHDSRLEDSTEPQPKRPRGNSISHVTGSDNPSEAHSTQLPEISNRWRCSPTREGDLEDADLCFFKSLSPDLKKMTPRQKNRFRVSVLNCIDDVLYKDVRDENSFGSYECTPKF</sequence>
<name>A0A9P0A2Y1_BEMTA</name>
<evidence type="ECO:0000256" key="1">
    <source>
        <dbReference type="PROSITE-ProRule" id="PRU00371"/>
    </source>
</evidence>
<dbReference type="PROSITE" id="PS51031">
    <property type="entry name" value="BESS"/>
    <property type="match status" value="1"/>
</dbReference>
<dbReference type="PANTHER" id="PTHR12243">
    <property type="entry name" value="MADF DOMAIN TRANSCRIPTION FACTOR"/>
    <property type="match status" value="1"/>
</dbReference>
<feature type="region of interest" description="Disordered" evidence="2">
    <location>
        <begin position="118"/>
        <end position="152"/>
    </location>
</feature>
<comment type="subcellular location">
    <subcellularLocation>
        <location evidence="1">Nucleus</location>
    </subcellularLocation>
</comment>
<organism evidence="5 6">
    <name type="scientific">Bemisia tabaci</name>
    <name type="common">Sweetpotato whitefly</name>
    <name type="synonym">Aleurodes tabaci</name>
    <dbReference type="NCBI Taxonomy" id="7038"/>
    <lineage>
        <taxon>Eukaryota</taxon>
        <taxon>Metazoa</taxon>
        <taxon>Ecdysozoa</taxon>
        <taxon>Arthropoda</taxon>
        <taxon>Hexapoda</taxon>
        <taxon>Insecta</taxon>
        <taxon>Pterygota</taxon>
        <taxon>Neoptera</taxon>
        <taxon>Paraneoptera</taxon>
        <taxon>Hemiptera</taxon>
        <taxon>Sternorrhyncha</taxon>
        <taxon>Aleyrodoidea</taxon>
        <taxon>Aleyrodidae</taxon>
        <taxon>Aleyrodinae</taxon>
        <taxon>Bemisia</taxon>
    </lineage>
</organism>
<gene>
    <name evidence="5" type="ORF">BEMITA_LOCUS2600</name>
</gene>
<dbReference type="PROSITE" id="PS51029">
    <property type="entry name" value="MADF"/>
    <property type="match status" value="1"/>
</dbReference>
<dbReference type="Proteomes" id="UP001152759">
    <property type="component" value="Chromosome 10"/>
</dbReference>
<protein>
    <recommendedName>
        <fullName evidence="7">MADF domain-containing protein</fullName>
    </recommendedName>
</protein>
<dbReference type="GO" id="GO:0005667">
    <property type="term" value="C:transcription regulator complex"/>
    <property type="evidence" value="ECO:0007669"/>
    <property type="project" value="TreeGrafter"/>
</dbReference>
<dbReference type="Pfam" id="PF02944">
    <property type="entry name" value="BESS"/>
    <property type="match status" value="1"/>
</dbReference>
<dbReference type="InterPro" id="IPR006578">
    <property type="entry name" value="MADF-dom"/>
</dbReference>
<feature type="compositionally biased region" description="Acidic residues" evidence="2">
    <location>
        <begin position="128"/>
        <end position="146"/>
    </location>
</feature>
<keyword evidence="1" id="KW-0539">Nucleus</keyword>
<dbReference type="SMART" id="SM00595">
    <property type="entry name" value="MADF"/>
    <property type="match status" value="1"/>
</dbReference>
<dbReference type="GO" id="GO:0005634">
    <property type="term" value="C:nucleus"/>
    <property type="evidence" value="ECO:0007669"/>
    <property type="project" value="UniProtKB-SubCell"/>
</dbReference>
<dbReference type="AlphaFoldDB" id="A0A9P0A2Y1"/>
<dbReference type="EMBL" id="OU963871">
    <property type="protein sequence ID" value="CAH0383127.1"/>
    <property type="molecule type" value="Genomic_DNA"/>
</dbReference>
<feature type="compositionally biased region" description="Basic and acidic residues" evidence="2">
    <location>
        <begin position="168"/>
        <end position="178"/>
    </location>
</feature>
<evidence type="ECO:0000256" key="2">
    <source>
        <dbReference type="SAM" id="MobiDB-lite"/>
    </source>
</evidence>
<feature type="region of interest" description="Disordered" evidence="2">
    <location>
        <begin position="168"/>
        <end position="217"/>
    </location>
</feature>
<evidence type="ECO:0008006" key="7">
    <source>
        <dbReference type="Google" id="ProtNLM"/>
    </source>
</evidence>
<dbReference type="InterPro" id="IPR039353">
    <property type="entry name" value="TF_Adf1"/>
</dbReference>
<evidence type="ECO:0000313" key="6">
    <source>
        <dbReference type="Proteomes" id="UP001152759"/>
    </source>
</evidence>
<dbReference type="InterPro" id="IPR004210">
    <property type="entry name" value="BESS_motif"/>
</dbReference>
<evidence type="ECO:0000259" key="4">
    <source>
        <dbReference type="PROSITE" id="PS51031"/>
    </source>
</evidence>
<feature type="compositionally biased region" description="Polar residues" evidence="2">
    <location>
        <begin position="190"/>
        <end position="211"/>
    </location>
</feature>
<feature type="domain" description="BESS" evidence="4">
    <location>
        <begin position="227"/>
        <end position="266"/>
    </location>
</feature>
<keyword evidence="6" id="KW-1185">Reference proteome</keyword>